<protein>
    <recommendedName>
        <fullName evidence="10">ABC transmembrane type-1 domain-containing protein</fullName>
    </recommendedName>
</protein>
<evidence type="ECO:0000256" key="6">
    <source>
        <dbReference type="ARBA" id="ARBA00022989"/>
    </source>
</evidence>
<evidence type="ECO:0000313" key="11">
    <source>
        <dbReference type="EMBL" id="VIP00707.1"/>
    </source>
</evidence>
<keyword evidence="7 8" id="KW-0472">Membrane</keyword>
<evidence type="ECO:0000256" key="2">
    <source>
        <dbReference type="ARBA" id="ARBA00022448"/>
    </source>
</evidence>
<dbReference type="EMBL" id="LR593887">
    <property type="protein sequence ID" value="VTR96832.1"/>
    <property type="molecule type" value="Genomic_DNA"/>
</dbReference>
<dbReference type="Gene3D" id="1.10.3720.10">
    <property type="entry name" value="MetI-like"/>
    <property type="match status" value="2"/>
</dbReference>
<evidence type="ECO:0000313" key="12">
    <source>
        <dbReference type="Proteomes" id="UP000464378"/>
    </source>
</evidence>
<dbReference type="FunCoup" id="A0A6C2YH17">
    <property type="interactions" value="76"/>
</dbReference>
<dbReference type="SUPFAM" id="SSF161098">
    <property type="entry name" value="MetI-like"/>
    <property type="match status" value="2"/>
</dbReference>
<dbReference type="InParanoid" id="A0A6C2YH17"/>
<keyword evidence="6 8" id="KW-1133">Transmembrane helix</keyword>
<dbReference type="Proteomes" id="UP000464378">
    <property type="component" value="Chromosome"/>
</dbReference>
<feature type="transmembrane region" description="Helical" evidence="8">
    <location>
        <begin position="128"/>
        <end position="152"/>
    </location>
</feature>
<feature type="transmembrane region" description="Helical" evidence="8">
    <location>
        <begin position="183"/>
        <end position="207"/>
    </location>
</feature>
<feature type="transmembrane region" description="Helical" evidence="8">
    <location>
        <begin position="227"/>
        <end position="248"/>
    </location>
</feature>
<keyword evidence="5 8" id="KW-0812">Transmembrane</keyword>
<dbReference type="GO" id="GO:0055085">
    <property type="term" value="P:transmembrane transport"/>
    <property type="evidence" value="ECO:0007669"/>
    <property type="project" value="InterPro"/>
</dbReference>
<feature type="transmembrane region" description="Helical" evidence="8">
    <location>
        <begin position="277"/>
        <end position="300"/>
    </location>
</feature>
<dbReference type="PANTHER" id="PTHR43357:SF3">
    <property type="entry name" value="FE(3+)-TRANSPORT SYSTEM PERMEASE PROTEIN FBPB 2"/>
    <property type="match status" value="1"/>
</dbReference>
<feature type="transmembrane region" description="Helical" evidence="8">
    <location>
        <begin position="518"/>
        <end position="540"/>
    </location>
</feature>
<comment type="subcellular location">
    <subcellularLocation>
        <location evidence="1">Cell inner membrane</location>
        <topology evidence="1">Multi-pass membrane protein</topology>
    </subcellularLocation>
    <subcellularLocation>
        <location evidence="8">Cell membrane</location>
        <topology evidence="8">Multi-pass membrane protein</topology>
    </subcellularLocation>
</comment>
<feature type="region of interest" description="Disordered" evidence="9">
    <location>
        <begin position="551"/>
        <end position="576"/>
    </location>
</feature>
<keyword evidence="2 8" id="KW-0813">Transport</keyword>
<keyword evidence="12" id="KW-1185">Reference proteome</keyword>
<reference evidence="11" key="1">
    <citation type="submission" date="2019-04" db="EMBL/GenBank/DDBJ databases">
        <authorList>
            <consortium name="Science for Life Laboratories"/>
        </authorList>
    </citation>
    <scope>NUCLEOTIDE SEQUENCE</scope>
    <source>
        <strain evidence="11">MBLW1</strain>
    </source>
</reference>
<feature type="domain" description="ABC transmembrane type-1" evidence="10">
    <location>
        <begin position="323"/>
        <end position="536"/>
    </location>
</feature>
<evidence type="ECO:0000256" key="1">
    <source>
        <dbReference type="ARBA" id="ARBA00004429"/>
    </source>
</evidence>
<evidence type="ECO:0000256" key="4">
    <source>
        <dbReference type="ARBA" id="ARBA00022519"/>
    </source>
</evidence>
<dbReference type="Pfam" id="PF00528">
    <property type="entry name" value="BPD_transp_1"/>
    <property type="match status" value="1"/>
</dbReference>
<feature type="transmembrane region" description="Helical" evidence="8">
    <location>
        <begin position="7"/>
        <end position="30"/>
    </location>
</feature>
<evidence type="ECO:0000256" key="8">
    <source>
        <dbReference type="RuleBase" id="RU363032"/>
    </source>
</evidence>
<accession>A0A6C2YH17</accession>
<keyword evidence="3" id="KW-1003">Cell membrane</keyword>
<dbReference type="InterPro" id="IPR000515">
    <property type="entry name" value="MetI-like"/>
</dbReference>
<feature type="transmembrane region" description="Helical" evidence="8">
    <location>
        <begin position="50"/>
        <end position="73"/>
    </location>
</feature>
<feature type="transmembrane region" description="Helical" evidence="8">
    <location>
        <begin position="334"/>
        <end position="352"/>
    </location>
</feature>
<evidence type="ECO:0000259" key="10">
    <source>
        <dbReference type="PROSITE" id="PS50928"/>
    </source>
</evidence>
<organism evidence="11">
    <name type="scientific">Tuwongella immobilis</name>
    <dbReference type="NCBI Taxonomy" id="692036"/>
    <lineage>
        <taxon>Bacteria</taxon>
        <taxon>Pseudomonadati</taxon>
        <taxon>Planctomycetota</taxon>
        <taxon>Planctomycetia</taxon>
        <taxon>Gemmatales</taxon>
        <taxon>Gemmataceae</taxon>
        <taxon>Tuwongella</taxon>
    </lineage>
</organism>
<gene>
    <name evidence="11" type="ORF">GMBLW1_32530</name>
</gene>
<sequence length="576" mass="63299">MRWSAPWLIGSALILAVSPLWFPIVTLFSTPDAWQSLLEGGRLARLGGQSLLLATASASLALLIGLPTAILLERSPLPGRLLLRFALRLGLVIPLPILAIVWQGSLGVGGWLRLMLQCDSPYQPWDQGILPAILIHTVHGIPWVVLLMGLALHRVESTLEEDARLRMPPWQVLWRVTVPRCRVMLGIAWAIVAVQCLTEITVTDLMLVRTYAEEVYTQAVLQTIGPARAMAVSLPGIVLPAIGFVVLLRRGAFADLPRGESRPLAPLLVVKRRWIRILVGGMLGGIGLACLLIPLGTLVWKLGGGGDRPWNVSIASTELFRAIRIAGWLGIRSLIESLLVAVIVATGTLRLLDALRNRPRLRGAVLIVAVVAWLMPGPLIGLGLKQAIDIALDTEARLLPAGGPMRTVLYDSPESPLPVWWAQGLRIFPWCVLILAPTLWQIPREYHEWATLEGWSNWQRFRRISWPWAHSAWIRATVVSMIMAMTELPASKLVSIPGHDRLILELFNQMHYGVSRTVAALSLVQISICLGILLAIWGGVRHDAGILISSNETDNPRGSDSVPETERFSESALDQN</sequence>
<name>A0A6C2YH17_9BACT</name>
<feature type="transmembrane region" description="Helical" evidence="8">
    <location>
        <begin position="364"/>
        <end position="384"/>
    </location>
</feature>
<feature type="transmembrane region" description="Helical" evidence="8">
    <location>
        <begin position="420"/>
        <end position="443"/>
    </location>
</feature>
<dbReference type="AlphaFoldDB" id="A0A6C2YH17"/>
<dbReference type="PROSITE" id="PS50928">
    <property type="entry name" value="ABC_TM1"/>
    <property type="match status" value="2"/>
</dbReference>
<dbReference type="KEGG" id="tim:GMBLW1_32530"/>
<dbReference type="EMBL" id="LR586016">
    <property type="protein sequence ID" value="VIP00707.1"/>
    <property type="molecule type" value="Genomic_DNA"/>
</dbReference>
<dbReference type="RefSeq" id="WP_162655898.1">
    <property type="nucleotide sequence ID" value="NZ_LR593887.1"/>
</dbReference>
<dbReference type="GO" id="GO:0005886">
    <property type="term" value="C:plasma membrane"/>
    <property type="evidence" value="ECO:0007669"/>
    <property type="project" value="UniProtKB-SubCell"/>
</dbReference>
<keyword evidence="4" id="KW-0997">Cell inner membrane</keyword>
<evidence type="ECO:0000256" key="5">
    <source>
        <dbReference type="ARBA" id="ARBA00022692"/>
    </source>
</evidence>
<comment type="similarity">
    <text evidence="8">Belongs to the binding-protein-dependent transport system permease family.</text>
</comment>
<proteinExistence type="inferred from homology"/>
<evidence type="ECO:0000256" key="3">
    <source>
        <dbReference type="ARBA" id="ARBA00022475"/>
    </source>
</evidence>
<feature type="transmembrane region" description="Helical" evidence="8">
    <location>
        <begin position="85"/>
        <end position="108"/>
    </location>
</feature>
<evidence type="ECO:0000256" key="9">
    <source>
        <dbReference type="SAM" id="MobiDB-lite"/>
    </source>
</evidence>
<dbReference type="PANTHER" id="PTHR43357">
    <property type="entry name" value="INNER MEMBRANE ABC TRANSPORTER PERMEASE PROTEIN YDCV"/>
    <property type="match status" value="1"/>
</dbReference>
<dbReference type="InterPro" id="IPR035906">
    <property type="entry name" value="MetI-like_sf"/>
</dbReference>
<feature type="domain" description="ABC transmembrane type-1" evidence="10">
    <location>
        <begin position="47"/>
        <end position="247"/>
    </location>
</feature>
<dbReference type="CDD" id="cd06261">
    <property type="entry name" value="TM_PBP2"/>
    <property type="match status" value="1"/>
</dbReference>
<evidence type="ECO:0000256" key="7">
    <source>
        <dbReference type="ARBA" id="ARBA00023136"/>
    </source>
</evidence>